<proteinExistence type="inferred from homology"/>
<evidence type="ECO:0000256" key="10">
    <source>
        <dbReference type="RuleBase" id="RU362118"/>
    </source>
</evidence>
<dbReference type="InterPro" id="IPR015421">
    <property type="entry name" value="PyrdxlP-dep_Trfase_major"/>
</dbReference>
<dbReference type="PIRSF" id="PIRSF001434">
    <property type="entry name" value="CGS"/>
    <property type="match status" value="1"/>
</dbReference>
<dbReference type="GO" id="GO:0005737">
    <property type="term" value="C:cytoplasm"/>
    <property type="evidence" value="ECO:0007669"/>
    <property type="project" value="TreeGrafter"/>
</dbReference>
<comment type="similarity">
    <text evidence="2 10">Belongs to the trans-sulfuration enzymes family.</text>
</comment>
<evidence type="ECO:0000256" key="3">
    <source>
        <dbReference type="ARBA" id="ARBA00022679"/>
    </source>
</evidence>
<evidence type="ECO:0000256" key="4">
    <source>
        <dbReference type="ARBA" id="ARBA00022898"/>
    </source>
</evidence>
<evidence type="ECO:0000256" key="6">
    <source>
        <dbReference type="ARBA" id="ARBA00047199"/>
    </source>
</evidence>
<evidence type="ECO:0000256" key="5">
    <source>
        <dbReference type="ARBA" id="ARBA00047175"/>
    </source>
</evidence>
<dbReference type="Gene3D" id="3.90.1150.10">
    <property type="entry name" value="Aspartate Aminotransferase, domain 1"/>
    <property type="match status" value="1"/>
</dbReference>
<dbReference type="RefSeq" id="WP_166292211.1">
    <property type="nucleotide sequence ID" value="NZ_CP049863.1"/>
</dbReference>
<dbReference type="SUPFAM" id="SSF53383">
    <property type="entry name" value="PLP-dependent transferases"/>
    <property type="match status" value="1"/>
</dbReference>
<feature type="region of interest" description="Disordered" evidence="11">
    <location>
        <begin position="1"/>
        <end position="20"/>
    </location>
</feature>
<feature type="region of interest" description="Disordered" evidence="11">
    <location>
        <begin position="71"/>
        <end position="90"/>
    </location>
</feature>
<evidence type="ECO:0000256" key="9">
    <source>
        <dbReference type="PIRSR" id="PIRSR001434-2"/>
    </source>
</evidence>
<evidence type="ECO:0000256" key="7">
    <source>
        <dbReference type="ARBA" id="ARBA00048780"/>
    </source>
</evidence>
<dbReference type="Gene3D" id="3.40.640.10">
    <property type="entry name" value="Type I PLP-dependent aspartate aminotransferase-like (Major domain)"/>
    <property type="match status" value="1"/>
</dbReference>
<dbReference type="GO" id="GO:0071269">
    <property type="term" value="P:L-homocysteine biosynthetic process"/>
    <property type="evidence" value="ECO:0007669"/>
    <property type="project" value="TreeGrafter"/>
</dbReference>
<dbReference type="PANTHER" id="PTHR43797">
    <property type="entry name" value="HOMOCYSTEINE/CYSTEINE SYNTHASE"/>
    <property type="match status" value="1"/>
</dbReference>
<comment type="catalytic activity">
    <reaction evidence="7">
        <text>L-homocysteine + H2O = 2-oxobutanoate + hydrogen sulfide + NH4(+) + H(+)</text>
        <dbReference type="Rhea" id="RHEA:14501"/>
        <dbReference type="ChEBI" id="CHEBI:15377"/>
        <dbReference type="ChEBI" id="CHEBI:15378"/>
        <dbReference type="ChEBI" id="CHEBI:16763"/>
        <dbReference type="ChEBI" id="CHEBI:28938"/>
        <dbReference type="ChEBI" id="CHEBI:29919"/>
        <dbReference type="ChEBI" id="CHEBI:58199"/>
        <dbReference type="EC" id="4.4.1.2"/>
    </reaction>
    <physiologicalReaction direction="left-to-right" evidence="7">
        <dbReference type="Rhea" id="RHEA:14502"/>
    </physiologicalReaction>
</comment>
<dbReference type="EC" id="4.4.1.2" evidence="5"/>
<dbReference type="GO" id="GO:0018826">
    <property type="term" value="F:methionine gamma-lyase activity"/>
    <property type="evidence" value="ECO:0007669"/>
    <property type="project" value="UniProtKB-EC"/>
</dbReference>
<dbReference type="GO" id="GO:0003961">
    <property type="term" value="F:O-acetylhomoserine aminocarboxypropyltransferase activity"/>
    <property type="evidence" value="ECO:0007669"/>
    <property type="project" value="TreeGrafter"/>
</dbReference>
<dbReference type="AlphaFoldDB" id="A0A6G7XHM8"/>
<dbReference type="GO" id="GO:0019346">
    <property type="term" value="P:transsulfuration"/>
    <property type="evidence" value="ECO:0007669"/>
    <property type="project" value="InterPro"/>
</dbReference>
<dbReference type="GO" id="GO:0004124">
    <property type="term" value="F:cysteine synthase activity"/>
    <property type="evidence" value="ECO:0007669"/>
    <property type="project" value="TreeGrafter"/>
</dbReference>
<dbReference type="KEGG" id="lvi:G7068_12210"/>
<dbReference type="EMBL" id="CP049863">
    <property type="protein sequence ID" value="QIK63871.1"/>
    <property type="molecule type" value="Genomic_DNA"/>
</dbReference>
<evidence type="ECO:0000256" key="11">
    <source>
        <dbReference type="SAM" id="MobiDB-lite"/>
    </source>
</evidence>
<gene>
    <name evidence="12" type="ORF">G7068_12210</name>
</gene>
<evidence type="ECO:0000313" key="13">
    <source>
        <dbReference type="Proteomes" id="UP000502677"/>
    </source>
</evidence>
<dbReference type="FunFam" id="3.40.640.10:FF:000046">
    <property type="entry name" value="Cystathionine gamma-lyase"/>
    <property type="match status" value="1"/>
</dbReference>
<evidence type="ECO:0000313" key="12">
    <source>
        <dbReference type="EMBL" id="QIK63871.1"/>
    </source>
</evidence>
<dbReference type="InterPro" id="IPR015424">
    <property type="entry name" value="PyrdxlP-dep_Trfase"/>
</dbReference>
<dbReference type="Pfam" id="PF01053">
    <property type="entry name" value="Cys_Met_Meta_PP"/>
    <property type="match status" value="1"/>
</dbReference>
<dbReference type="GO" id="GO:0047982">
    <property type="term" value="F:homocysteine desulfhydrase activity"/>
    <property type="evidence" value="ECO:0007669"/>
    <property type="project" value="UniProtKB-EC"/>
</dbReference>
<dbReference type="Proteomes" id="UP000502677">
    <property type="component" value="Chromosome"/>
</dbReference>
<name>A0A6G7XHM8_9MICO</name>
<dbReference type="InterPro" id="IPR006235">
    <property type="entry name" value="OAc-hSer/O-AcSer_sulfhydrylase"/>
</dbReference>
<evidence type="ECO:0000256" key="2">
    <source>
        <dbReference type="ARBA" id="ARBA00009077"/>
    </source>
</evidence>
<dbReference type="GO" id="GO:0030170">
    <property type="term" value="F:pyridoxal phosphate binding"/>
    <property type="evidence" value="ECO:0007669"/>
    <property type="project" value="InterPro"/>
</dbReference>
<evidence type="ECO:0000256" key="1">
    <source>
        <dbReference type="ARBA" id="ARBA00001933"/>
    </source>
</evidence>
<evidence type="ECO:0000256" key="8">
    <source>
        <dbReference type="ARBA" id="ARBA00052699"/>
    </source>
</evidence>
<protein>
    <recommendedName>
        <fullName evidence="5">homocysteine desulfhydrase</fullName>
        <ecNumber evidence="5">4.4.1.2</ecNumber>
    </recommendedName>
    <alternativeName>
        <fullName evidence="6">Homocysteine desulfhydrase</fullName>
    </alternativeName>
</protein>
<comment type="catalytic activity">
    <reaction evidence="8">
        <text>L-methionine + H2O = methanethiol + 2-oxobutanoate + NH4(+)</text>
        <dbReference type="Rhea" id="RHEA:23800"/>
        <dbReference type="ChEBI" id="CHEBI:15377"/>
        <dbReference type="ChEBI" id="CHEBI:16007"/>
        <dbReference type="ChEBI" id="CHEBI:16763"/>
        <dbReference type="ChEBI" id="CHEBI:28938"/>
        <dbReference type="ChEBI" id="CHEBI:57844"/>
        <dbReference type="EC" id="4.4.1.11"/>
    </reaction>
    <physiologicalReaction direction="left-to-right" evidence="8">
        <dbReference type="Rhea" id="RHEA:23801"/>
    </physiologicalReaction>
</comment>
<comment type="cofactor">
    <cofactor evidence="1 10">
        <name>pyridoxal 5'-phosphate</name>
        <dbReference type="ChEBI" id="CHEBI:597326"/>
    </cofactor>
</comment>
<keyword evidence="3 12" id="KW-0808">Transferase</keyword>
<dbReference type="CDD" id="cd00614">
    <property type="entry name" value="CGS_like"/>
    <property type="match status" value="1"/>
</dbReference>
<dbReference type="InterPro" id="IPR015422">
    <property type="entry name" value="PyrdxlP-dep_Trfase_small"/>
</dbReference>
<sequence>MTLAEPTAVATTPQAPAEPVTDWDGFDFETRQVHAGEYPDLNTGLRVPPIALSAGYVFDSFDDQVGRFAGQAQTDEGPEPGPIYSRQGNPTNGVAEARLASLEGGTVAVAVSSGQAAISSALFTLAQHGDHIVSTASIYGGTRILFGRSFKRFGIETDYVWDVEDDAEWDRVIRPNTKAIYTETIPNPRNDVTDLRRIAAVAARHNLPLVVDNTVGTPALIRPIEHGANIVVHSTTKFLTGHGAAVGGAIIDGGTFDWEAAEQAGRSFPLVTASPRPGLGSMLDRFGRGAYARAVREAVVNDIGPSLSPFNGFLLHQGMETLSLRMDRHVDSSLEIAAWLEEQPEVESVDYAGLPSNPLFELAQRDYGVDASGRGRTGSVFGVTVHGGIDGARAFVDGLRVFSRMTGIGDTRSMIIHPLSSTHATFGSEINDRLGITPGLLRLSIGLESSGDLIQDLRAALDRV</sequence>
<dbReference type="GO" id="GO:0006535">
    <property type="term" value="P:cysteine biosynthetic process from serine"/>
    <property type="evidence" value="ECO:0007669"/>
    <property type="project" value="TreeGrafter"/>
</dbReference>
<dbReference type="InterPro" id="IPR000277">
    <property type="entry name" value="Cys/Met-Metab_PyrdxlP-dep_enz"/>
</dbReference>
<keyword evidence="4 9" id="KW-0663">Pyridoxal phosphate</keyword>
<reference evidence="12 13" key="1">
    <citation type="submission" date="2020-03" db="EMBL/GenBank/DDBJ databases">
        <title>Leucobacter sp. nov., isolated from beetles.</title>
        <authorList>
            <person name="Hyun D.-W."/>
            <person name="Bae J.-W."/>
        </authorList>
    </citation>
    <scope>NUCLEOTIDE SEQUENCE [LARGE SCALE GENOMIC DNA]</scope>
    <source>
        <strain evidence="12 13">HDW9C</strain>
    </source>
</reference>
<feature type="modified residue" description="N6-(pyridoxal phosphate)lysine" evidence="9">
    <location>
        <position position="237"/>
    </location>
</feature>
<keyword evidence="13" id="KW-1185">Reference proteome</keyword>
<organism evidence="12 13">
    <name type="scientific">Leucobacter viscericola</name>
    <dbReference type="NCBI Taxonomy" id="2714935"/>
    <lineage>
        <taxon>Bacteria</taxon>
        <taxon>Bacillati</taxon>
        <taxon>Actinomycetota</taxon>
        <taxon>Actinomycetes</taxon>
        <taxon>Micrococcales</taxon>
        <taxon>Microbacteriaceae</taxon>
        <taxon>Leucobacter</taxon>
    </lineage>
</organism>
<accession>A0A6G7XHM8</accession>
<dbReference type="PANTHER" id="PTHR43797:SF2">
    <property type="entry name" value="HOMOCYSTEINE_CYSTEINE SYNTHASE"/>
    <property type="match status" value="1"/>
</dbReference>